<reference evidence="7 8" key="1">
    <citation type="submission" date="2024-01" db="EMBL/GenBank/DDBJ databases">
        <title>Genome assemblies of Stephania.</title>
        <authorList>
            <person name="Yang L."/>
        </authorList>
    </citation>
    <scope>NUCLEOTIDE SEQUENCE [LARGE SCALE GENOMIC DNA]</scope>
    <source>
        <strain evidence="7">JXDWG</strain>
        <tissue evidence="7">Leaf</tissue>
    </source>
</reference>
<dbReference type="FunFam" id="3.30.730.10:FF:000001">
    <property type="entry name" value="Ethylene-responsive transcription factor 2"/>
    <property type="match status" value="1"/>
</dbReference>
<evidence type="ECO:0000313" key="8">
    <source>
        <dbReference type="Proteomes" id="UP001419268"/>
    </source>
</evidence>
<dbReference type="SUPFAM" id="SSF54171">
    <property type="entry name" value="DNA-binding domain"/>
    <property type="match status" value="1"/>
</dbReference>
<dbReference type="PANTHER" id="PTHR31190:SF181">
    <property type="entry name" value="OS02G0764700 PROTEIN"/>
    <property type="match status" value="1"/>
</dbReference>
<dbReference type="InterPro" id="IPR001471">
    <property type="entry name" value="AP2/ERF_dom"/>
</dbReference>
<dbReference type="PRINTS" id="PR00367">
    <property type="entry name" value="ETHRSPELEMNT"/>
</dbReference>
<protein>
    <recommendedName>
        <fullName evidence="6">AP2/ERF domain-containing protein</fullName>
    </recommendedName>
</protein>
<dbReference type="PROSITE" id="PS51032">
    <property type="entry name" value="AP2_ERF"/>
    <property type="match status" value="1"/>
</dbReference>
<keyword evidence="5" id="KW-0539">Nucleus</keyword>
<comment type="subcellular location">
    <subcellularLocation>
        <location evidence="1">Nucleus</location>
    </subcellularLocation>
</comment>
<proteinExistence type="predicted"/>
<evidence type="ECO:0000256" key="4">
    <source>
        <dbReference type="ARBA" id="ARBA00023163"/>
    </source>
</evidence>
<dbReference type="GO" id="GO:0003677">
    <property type="term" value="F:DNA binding"/>
    <property type="evidence" value="ECO:0007669"/>
    <property type="project" value="UniProtKB-KW"/>
</dbReference>
<dbReference type="EMBL" id="JBBNAG010000001">
    <property type="protein sequence ID" value="KAK9166388.1"/>
    <property type="molecule type" value="Genomic_DNA"/>
</dbReference>
<dbReference type="InterPro" id="IPR036955">
    <property type="entry name" value="AP2/ERF_dom_sf"/>
</dbReference>
<dbReference type="GO" id="GO:0005634">
    <property type="term" value="C:nucleus"/>
    <property type="evidence" value="ECO:0007669"/>
    <property type="project" value="UniProtKB-SubCell"/>
</dbReference>
<dbReference type="PANTHER" id="PTHR31190">
    <property type="entry name" value="DNA-BINDING DOMAIN"/>
    <property type="match status" value="1"/>
</dbReference>
<evidence type="ECO:0000259" key="6">
    <source>
        <dbReference type="PROSITE" id="PS51032"/>
    </source>
</evidence>
<evidence type="ECO:0000256" key="1">
    <source>
        <dbReference type="ARBA" id="ARBA00004123"/>
    </source>
</evidence>
<dbReference type="InterPro" id="IPR044808">
    <property type="entry name" value="ERF_plant"/>
</dbReference>
<evidence type="ECO:0000256" key="5">
    <source>
        <dbReference type="ARBA" id="ARBA00023242"/>
    </source>
</evidence>
<evidence type="ECO:0000256" key="3">
    <source>
        <dbReference type="ARBA" id="ARBA00023125"/>
    </source>
</evidence>
<dbReference type="InterPro" id="IPR016177">
    <property type="entry name" value="DNA-bd_dom_sf"/>
</dbReference>
<dbReference type="Gene3D" id="3.30.730.10">
    <property type="entry name" value="AP2/ERF domain"/>
    <property type="match status" value="1"/>
</dbReference>
<feature type="domain" description="AP2/ERF" evidence="6">
    <location>
        <begin position="121"/>
        <end position="178"/>
    </location>
</feature>
<keyword evidence="2" id="KW-0805">Transcription regulation</keyword>
<comment type="caution">
    <text evidence="7">The sequence shown here is derived from an EMBL/GenBank/DDBJ whole genome shotgun (WGS) entry which is preliminary data.</text>
</comment>
<gene>
    <name evidence="7" type="ORF">Scep_001579</name>
</gene>
<dbReference type="AlphaFoldDB" id="A0AAP0Q437"/>
<name>A0AAP0Q437_9MAGN</name>
<accession>A0AAP0Q437</accession>
<dbReference type="CDD" id="cd00018">
    <property type="entry name" value="AP2"/>
    <property type="match status" value="1"/>
</dbReference>
<dbReference type="SMART" id="SM00380">
    <property type="entry name" value="AP2"/>
    <property type="match status" value="1"/>
</dbReference>
<sequence>MGFLSLQQITPDYENSMIVEALKRVISGGNNNSTSSTSTTSTPNYYITIDDDDQSSPLLFSIGFGEEREGEVLVLPVRDSENLCSLCSIEGCLGCQLFAPSAQLGVNENGKRKKKKSGNKKYRGVRLRPWGKWAAEIRDPQRARRVWLGTFNSAEEAARAYDKAAISFRGARAKLNFPSPEDA</sequence>
<keyword evidence="4" id="KW-0804">Transcription</keyword>
<evidence type="ECO:0000313" key="7">
    <source>
        <dbReference type="EMBL" id="KAK9166388.1"/>
    </source>
</evidence>
<dbReference type="GO" id="GO:0009873">
    <property type="term" value="P:ethylene-activated signaling pathway"/>
    <property type="evidence" value="ECO:0007669"/>
    <property type="project" value="InterPro"/>
</dbReference>
<dbReference type="Proteomes" id="UP001419268">
    <property type="component" value="Unassembled WGS sequence"/>
</dbReference>
<dbReference type="GO" id="GO:0003700">
    <property type="term" value="F:DNA-binding transcription factor activity"/>
    <property type="evidence" value="ECO:0007669"/>
    <property type="project" value="InterPro"/>
</dbReference>
<keyword evidence="8" id="KW-1185">Reference proteome</keyword>
<organism evidence="7 8">
    <name type="scientific">Stephania cephalantha</name>
    <dbReference type="NCBI Taxonomy" id="152367"/>
    <lineage>
        <taxon>Eukaryota</taxon>
        <taxon>Viridiplantae</taxon>
        <taxon>Streptophyta</taxon>
        <taxon>Embryophyta</taxon>
        <taxon>Tracheophyta</taxon>
        <taxon>Spermatophyta</taxon>
        <taxon>Magnoliopsida</taxon>
        <taxon>Ranunculales</taxon>
        <taxon>Menispermaceae</taxon>
        <taxon>Menispermoideae</taxon>
        <taxon>Cissampelideae</taxon>
        <taxon>Stephania</taxon>
    </lineage>
</organism>
<keyword evidence="3" id="KW-0238">DNA-binding</keyword>
<evidence type="ECO:0000256" key="2">
    <source>
        <dbReference type="ARBA" id="ARBA00023015"/>
    </source>
</evidence>
<dbReference type="Pfam" id="PF00847">
    <property type="entry name" value="AP2"/>
    <property type="match status" value="1"/>
</dbReference>